<dbReference type="InterPro" id="IPR003305">
    <property type="entry name" value="CenC_carb-bd"/>
</dbReference>
<dbReference type="SUPFAM" id="SSF49785">
    <property type="entry name" value="Galactose-binding domain-like"/>
    <property type="match status" value="1"/>
</dbReference>
<evidence type="ECO:0000259" key="5">
    <source>
        <dbReference type="Pfam" id="PF16158"/>
    </source>
</evidence>
<evidence type="ECO:0000259" key="4">
    <source>
        <dbReference type="Pfam" id="PF02018"/>
    </source>
</evidence>
<sequence length="609" mass="68962">MMFTATGSLKKTSYICITLLLMIPCVDAGSFKIEQFTPPPYTHLNTAETNDTPLYFGFIGDHTGGGNPALWKEGLELLNQLEPEFIVSVGDLIAGKRDNDKNRTDPAYKQFYHDMWDEFEQRNSIVHAPFFYAAGNHDYWNMEQAEVWQERYGPSYYSFIYKDVLFVILNSAFIMKDNSDPKGRHFDNGEYQHQLYWLEKTLKMNNDVQWTFIITHHPFWPNAGRLDKEMMWKEIDSVLHENNRPYTVISGHEHRYIYHERFGRDYITLSGSGTGGNGTIENGGFNHVTTVTMKNGKPVFRNVLYDGRILDERKHHISDTDDNVPTASRPFSNLPPRAIPTPPPVKDPGNLIPNSSFEFAGYKEDSYPERWFLSNASFTRSNEEAATGQWSLKLETNKPEAPAIHQVYIEKGATYQLTASVKTTPESTGRIIVDTWDEFDSTAEFAHNASNSSTWKKYTGTFTNSSLDRMFIRIFPNNFSGIAYVDDVAVTQLSGPSPSTEDATFISASLPNVMAPGSTHRVSVQMKNTGARTWTGQDALSQQSSDAFTTLADISVVNQVVRHMTYTFFFDLTAPDQPGSYDIQWQMKKTGEPTGFGESTKTHTVLVSD</sequence>
<dbReference type="InterPro" id="IPR008979">
    <property type="entry name" value="Galactose-bd-like_sf"/>
</dbReference>
<dbReference type="Pfam" id="PF02018">
    <property type="entry name" value="CBM_4_9"/>
    <property type="match status" value="1"/>
</dbReference>
<keyword evidence="7" id="KW-1185">Reference proteome</keyword>
<dbReference type="Pfam" id="PF00149">
    <property type="entry name" value="Metallophos"/>
    <property type="match status" value="1"/>
</dbReference>
<feature type="region of interest" description="Disordered" evidence="2">
    <location>
        <begin position="318"/>
        <end position="350"/>
    </location>
</feature>
<dbReference type="GO" id="GO:0016798">
    <property type="term" value="F:hydrolase activity, acting on glycosyl bonds"/>
    <property type="evidence" value="ECO:0007669"/>
    <property type="project" value="InterPro"/>
</dbReference>
<name>A0A6C2UWI6_9BACT</name>
<dbReference type="AlphaFoldDB" id="A0A6C2UWI6"/>
<dbReference type="PANTHER" id="PTHR43143:SF1">
    <property type="entry name" value="SERINE_THREONINE-PROTEIN PHOSPHATASE CPPED1"/>
    <property type="match status" value="1"/>
</dbReference>
<dbReference type="Proteomes" id="UP000346198">
    <property type="component" value="Unassembled WGS sequence"/>
</dbReference>
<protein>
    <recommendedName>
        <fullName evidence="8">3',5'-cyclic adenosine monophosphate phosphodiesterase CpdA</fullName>
    </recommendedName>
</protein>
<feature type="domain" description="Nbr1 FW" evidence="5">
    <location>
        <begin position="513"/>
        <end position="599"/>
    </location>
</feature>
<evidence type="ECO:0000313" key="7">
    <source>
        <dbReference type="Proteomes" id="UP000346198"/>
    </source>
</evidence>
<dbReference type="Gene3D" id="3.60.21.10">
    <property type="match status" value="1"/>
</dbReference>
<accession>A0A6C2UWI6</accession>
<dbReference type="InterPro" id="IPR004843">
    <property type="entry name" value="Calcineurin-like_PHP"/>
</dbReference>
<dbReference type="SUPFAM" id="SSF56300">
    <property type="entry name" value="Metallo-dependent phosphatases"/>
    <property type="match status" value="1"/>
</dbReference>
<dbReference type="Pfam" id="PF16158">
    <property type="entry name" value="N_BRCA1_IG"/>
    <property type="match status" value="1"/>
</dbReference>
<dbReference type="InterPro" id="IPR029052">
    <property type="entry name" value="Metallo-depent_PP-like"/>
</dbReference>
<evidence type="ECO:0008006" key="8">
    <source>
        <dbReference type="Google" id="ProtNLM"/>
    </source>
</evidence>
<organism evidence="6 7">
    <name type="scientific">Pontiella sulfatireligans</name>
    <dbReference type="NCBI Taxonomy" id="2750658"/>
    <lineage>
        <taxon>Bacteria</taxon>
        <taxon>Pseudomonadati</taxon>
        <taxon>Kiritimatiellota</taxon>
        <taxon>Kiritimatiellia</taxon>
        <taxon>Kiritimatiellales</taxon>
        <taxon>Pontiellaceae</taxon>
        <taxon>Pontiella</taxon>
    </lineage>
</organism>
<reference evidence="6 7" key="1">
    <citation type="submission" date="2019-04" db="EMBL/GenBank/DDBJ databases">
        <authorList>
            <person name="Van Vliet M D."/>
        </authorList>
    </citation>
    <scope>NUCLEOTIDE SEQUENCE [LARGE SCALE GENOMIC DNA]</scope>
    <source>
        <strain evidence="6 7">F21</strain>
    </source>
</reference>
<evidence type="ECO:0000313" key="6">
    <source>
        <dbReference type="EMBL" id="VGO23554.1"/>
    </source>
</evidence>
<gene>
    <name evidence="6" type="ORF">SCARR_05661</name>
</gene>
<feature type="compositionally biased region" description="Pro residues" evidence="2">
    <location>
        <begin position="337"/>
        <end position="346"/>
    </location>
</feature>
<dbReference type="Gene3D" id="2.60.120.260">
    <property type="entry name" value="Galactose-binding domain-like"/>
    <property type="match status" value="1"/>
</dbReference>
<dbReference type="EMBL" id="CAAHFH010000004">
    <property type="protein sequence ID" value="VGO23554.1"/>
    <property type="molecule type" value="Genomic_DNA"/>
</dbReference>
<dbReference type="InterPro" id="IPR032350">
    <property type="entry name" value="Nbr1_FW"/>
</dbReference>
<proteinExistence type="predicted"/>
<keyword evidence="1" id="KW-0378">Hydrolase</keyword>
<dbReference type="InterPro" id="IPR013783">
    <property type="entry name" value="Ig-like_fold"/>
</dbReference>
<dbReference type="InterPro" id="IPR051918">
    <property type="entry name" value="STPP_CPPED1"/>
</dbReference>
<feature type="domain" description="Calcineurin-like phosphoesterase" evidence="3">
    <location>
        <begin position="56"/>
        <end position="256"/>
    </location>
</feature>
<dbReference type="Gene3D" id="2.60.40.10">
    <property type="entry name" value="Immunoglobulins"/>
    <property type="match status" value="1"/>
</dbReference>
<evidence type="ECO:0000256" key="1">
    <source>
        <dbReference type="ARBA" id="ARBA00022801"/>
    </source>
</evidence>
<evidence type="ECO:0000259" key="3">
    <source>
        <dbReference type="Pfam" id="PF00149"/>
    </source>
</evidence>
<evidence type="ECO:0000256" key="2">
    <source>
        <dbReference type="SAM" id="MobiDB-lite"/>
    </source>
</evidence>
<feature type="domain" description="CBM-cenC" evidence="4">
    <location>
        <begin position="350"/>
        <end position="465"/>
    </location>
</feature>
<dbReference type="PANTHER" id="PTHR43143">
    <property type="entry name" value="METALLOPHOSPHOESTERASE, CALCINEURIN SUPERFAMILY"/>
    <property type="match status" value="1"/>
</dbReference>